<dbReference type="Proteomes" id="UP000241247">
    <property type="component" value="Unassembled WGS sequence"/>
</dbReference>
<evidence type="ECO:0000313" key="3">
    <source>
        <dbReference type="EMBL" id="PTM95130.1"/>
    </source>
</evidence>
<feature type="region of interest" description="Disordered" evidence="1">
    <location>
        <begin position="25"/>
        <end position="118"/>
    </location>
</feature>
<evidence type="ECO:0000256" key="2">
    <source>
        <dbReference type="SAM" id="SignalP"/>
    </source>
</evidence>
<name>A0A2T5B824_MYCDI</name>
<dbReference type="AlphaFoldDB" id="A0A2T5B824"/>
<evidence type="ECO:0000256" key="1">
    <source>
        <dbReference type="SAM" id="MobiDB-lite"/>
    </source>
</evidence>
<dbReference type="RefSeq" id="WP_108002872.1">
    <property type="nucleotide sequence ID" value="NZ_JBHEEX010000013.1"/>
</dbReference>
<evidence type="ECO:0000313" key="4">
    <source>
        <dbReference type="Proteomes" id="UP000241247"/>
    </source>
</evidence>
<organism evidence="3 4">
    <name type="scientific">Mycoplana dimorpha</name>
    <dbReference type="NCBI Taxonomy" id="28320"/>
    <lineage>
        <taxon>Bacteria</taxon>
        <taxon>Pseudomonadati</taxon>
        <taxon>Pseudomonadota</taxon>
        <taxon>Alphaproteobacteria</taxon>
        <taxon>Hyphomicrobiales</taxon>
        <taxon>Rhizobiaceae</taxon>
        <taxon>Mycoplana</taxon>
    </lineage>
</organism>
<feature type="chain" id="PRO_5015420559" evidence="2">
    <location>
        <begin position="31"/>
        <end position="118"/>
    </location>
</feature>
<protein>
    <submittedName>
        <fullName evidence="3">Uncharacterized protein</fullName>
    </submittedName>
</protein>
<comment type="caution">
    <text evidence="3">The sequence shown here is derived from an EMBL/GenBank/DDBJ whole genome shotgun (WGS) entry which is preliminary data.</text>
</comment>
<proteinExistence type="predicted"/>
<feature type="compositionally biased region" description="Gly residues" evidence="1">
    <location>
        <begin position="73"/>
        <end position="82"/>
    </location>
</feature>
<dbReference type="EMBL" id="PZZZ01000004">
    <property type="protein sequence ID" value="PTM95130.1"/>
    <property type="molecule type" value="Genomic_DNA"/>
</dbReference>
<gene>
    <name evidence="3" type="ORF">C7449_104196</name>
</gene>
<accession>A0A2T5B824</accession>
<feature type="compositionally biased region" description="Polar residues" evidence="1">
    <location>
        <begin position="86"/>
        <end position="99"/>
    </location>
</feature>
<keyword evidence="4" id="KW-1185">Reference proteome</keyword>
<sequence length="118" mass="11430">MRNLITTLQSALALGAVCLLTTVPPGPAFAQTAKGKTDCVTPGPKAGAKAEPGTAPDRTSADGTAPGNSGSTGWTGGTGGAHIGTNPQGATATSTTWQPPTARGLDLAMAPKAAETGC</sequence>
<reference evidence="3 4" key="1">
    <citation type="submission" date="2018-04" db="EMBL/GenBank/DDBJ databases">
        <title>Genomic Encyclopedia of Type Strains, Phase IV (KMG-IV): sequencing the most valuable type-strain genomes for metagenomic binning, comparative biology and taxonomic classification.</title>
        <authorList>
            <person name="Goeker M."/>
        </authorList>
    </citation>
    <scope>NUCLEOTIDE SEQUENCE [LARGE SCALE GENOMIC DNA]</scope>
    <source>
        <strain evidence="3 4">DSM 7138</strain>
    </source>
</reference>
<keyword evidence="2" id="KW-0732">Signal</keyword>
<dbReference type="OrthoDB" id="7284384at2"/>
<feature type="signal peptide" evidence="2">
    <location>
        <begin position="1"/>
        <end position="30"/>
    </location>
</feature>